<dbReference type="Gene3D" id="3.30.950.30">
    <property type="entry name" value="Schlafen, AAA domain"/>
    <property type="match status" value="1"/>
</dbReference>
<reference evidence="2 3" key="1">
    <citation type="journal article" date="2016" name="Nat. Commun.">
        <title>Thousands of microbial genomes shed light on interconnected biogeochemical processes in an aquifer system.</title>
        <authorList>
            <person name="Anantharaman K."/>
            <person name="Brown C.T."/>
            <person name="Hug L.A."/>
            <person name="Sharon I."/>
            <person name="Castelle C.J."/>
            <person name="Probst A.J."/>
            <person name="Thomas B.C."/>
            <person name="Singh A."/>
            <person name="Wilkins M.J."/>
            <person name="Karaoz U."/>
            <person name="Brodie E.L."/>
            <person name="Williams K.H."/>
            <person name="Hubbard S.S."/>
            <person name="Banfield J.F."/>
        </authorList>
    </citation>
    <scope>NUCLEOTIDE SEQUENCE [LARGE SCALE GENOMIC DNA]</scope>
</reference>
<evidence type="ECO:0000259" key="1">
    <source>
        <dbReference type="Pfam" id="PF04326"/>
    </source>
</evidence>
<dbReference type="Pfam" id="PF04326">
    <property type="entry name" value="SLFN_AlbA_2"/>
    <property type="match status" value="1"/>
</dbReference>
<comment type="caution">
    <text evidence="2">The sequence shown here is derived from an EMBL/GenBank/DDBJ whole genome shotgun (WGS) entry which is preliminary data.</text>
</comment>
<dbReference type="InterPro" id="IPR038461">
    <property type="entry name" value="Schlafen_AlbA_2_dom_sf"/>
</dbReference>
<evidence type="ECO:0000313" key="3">
    <source>
        <dbReference type="Proteomes" id="UP000176682"/>
    </source>
</evidence>
<gene>
    <name evidence="2" type="ORF">A2368_02275</name>
</gene>
<evidence type="ECO:0000313" key="2">
    <source>
        <dbReference type="EMBL" id="OGD79543.1"/>
    </source>
</evidence>
<dbReference type="AlphaFoldDB" id="A0A1F5FIU8"/>
<dbReference type="Pfam" id="PF13749">
    <property type="entry name" value="HATPase_c_4"/>
    <property type="match status" value="1"/>
</dbReference>
<dbReference type="InterPro" id="IPR007421">
    <property type="entry name" value="Schlafen_AlbA_2_dom"/>
</dbReference>
<dbReference type="InterPro" id="IPR038475">
    <property type="entry name" value="RecG_C_sf"/>
</dbReference>
<dbReference type="Gene3D" id="3.30.565.60">
    <property type="match status" value="1"/>
</dbReference>
<dbReference type="EMBL" id="MFAM01000017">
    <property type="protein sequence ID" value="OGD79543.1"/>
    <property type="molecule type" value="Genomic_DNA"/>
</dbReference>
<feature type="domain" description="Schlafen AlbA-2" evidence="1">
    <location>
        <begin position="23"/>
        <end position="147"/>
    </location>
</feature>
<dbReference type="PANTHER" id="PTHR30595">
    <property type="entry name" value="GLPR-RELATED TRANSCRIPTIONAL REPRESSOR"/>
    <property type="match status" value="1"/>
</dbReference>
<proteinExistence type="predicted"/>
<dbReference type="Proteomes" id="UP000176682">
    <property type="component" value="Unassembled WGS sequence"/>
</dbReference>
<name>A0A1F5FIU8_9BACT</name>
<protein>
    <recommendedName>
        <fullName evidence="1">Schlafen AlbA-2 domain-containing protein</fullName>
    </recommendedName>
</protein>
<accession>A0A1F5FIU8</accession>
<sequence length="492" mass="56162">MMYSWNYMAAMSIIDQVLSFPSETRTIEFKRLGSRNEGVDRTLESITAMANTDGGLIIIGVDDPVKSRLKGMDRVFGIEENLELFDEIGRTVRKIMPPISNIWPPEYVSIPNKGIRVGLLNIPKVSDCFRSYENHVYVRLEKGNKRLSPQEIIHFSYIKGFERADNELVNVDFPLLETELYETWKTKRKIKNEGIRRNLEKTGLARKERGKLKPTRAAVLLFTEYPNDLMDTKCAIRILQYEGNLETITDTLNIIGTPITVGGPVIKQIYEASETVLGLLSRGLKVSSGFVAKYKVPERAIREAITNAVIHRDYHTKKDIEIKIFEDRIEIQSPGLLPFNITPSNIGIERAHGYRNDLLVKHLRDFPQPPNLDQNEGVKAMRIVMRKANLFPPIFLTYPYLQDAVKVVLLNETAPSEWDKVSAYLTKNKYISNKEARAILNKDLSTVSKFFGKWVRQGVLTKITPRTGAKRNVKYRLPSTDERSLLASTKSK</sequence>
<organism evidence="2 3">
    <name type="scientific">Candidatus Collierbacteria bacterium RIFOXYB1_FULL_49_13</name>
    <dbReference type="NCBI Taxonomy" id="1817728"/>
    <lineage>
        <taxon>Bacteria</taxon>
        <taxon>Candidatus Collieribacteriota</taxon>
    </lineage>
</organism>
<dbReference type="PANTHER" id="PTHR30595:SF6">
    <property type="entry name" value="SCHLAFEN ALBA-2 DOMAIN-CONTAINING PROTEIN"/>
    <property type="match status" value="1"/>
</dbReference>